<evidence type="ECO:0000256" key="2">
    <source>
        <dbReference type="ARBA" id="ARBA00022692"/>
    </source>
</evidence>
<organism evidence="7 8">
    <name type="scientific">Arthrobacter wenxiniae</name>
    <dbReference type="NCBI Taxonomy" id="2713570"/>
    <lineage>
        <taxon>Bacteria</taxon>
        <taxon>Bacillati</taxon>
        <taxon>Actinomycetota</taxon>
        <taxon>Actinomycetes</taxon>
        <taxon>Micrococcales</taxon>
        <taxon>Micrococcaceae</taxon>
        <taxon>Arthrobacter</taxon>
    </lineage>
</organism>
<dbReference type="EMBL" id="JAAMFM010000005">
    <property type="protein sequence ID" value="NVM94379.1"/>
    <property type="molecule type" value="Genomic_DNA"/>
</dbReference>
<feature type="domain" description="Major facilitator superfamily (MFS) profile" evidence="6">
    <location>
        <begin position="28"/>
        <end position="424"/>
    </location>
</feature>
<feature type="transmembrane region" description="Helical" evidence="5">
    <location>
        <begin position="403"/>
        <end position="424"/>
    </location>
</feature>
<evidence type="ECO:0000256" key="3">
    <source>
        <dbReference type="ARBA" id="ARBA00022989"/>
    </source>
</evidence>
<proteinExistence type="predicted"/>
<keyword evidence="3 5" id="KW-1133">Transmembrane helix</keyword>
<dbReference type="Proteomes" id="UP000543556">
    <property type="component" value="Unassembled WGS sequence"/>
</dbReference>
<dbReference type="GO" id="GO:0022857">
    <property type="term" value="F:transmembrane transporter activity"/>
    <property type="evidence" value="ECO:0007669"/>
    <property type="project" value="InterPro"/>
</dbReference>
<name>A0A7Y7IF78_9MICC</name>
<feature type="transmembrane region" description="Helical" evidence="5">
    <location>
        <begin position="160"/>
        <end position="180"/>
    </location>
</feature>
<keyword evidence="4 5" id="KW-0472">Membrane</keyword>
<dbReference type="Pfam" id="PF07690">
    <property type="entry name" value="MFS_1"/>
    <property type="match status" value="1"/>
</dbReference>
<feature type="transmembrane region" description="Helical" evidence="5">
    <location>
        <begin position="109"/>
        <end position="126"/>
    </location>
</feature>
<reference evidence="7 8" key="1">
    <citation type="submission" date="2020-02" db="EMBL/GenBank/DDBJ databases">
        <title>Genome sequence of strain AETb3-4.</title>
        <authorList>
            <person name="Gao J."/>
            <person name="Zhang X."/>
        </authorList>
    </citation>
    <scope>NUCLEOTIDE SEQUENCE [LARGE SCALE GENOMIC DNA]</scope>
    <source>
        <strain evidence="7 8">AETb3-4</strain>
    </source>
</reference>
<dbReference type="GO" id="GO:0005886">
    <property type="term" value="C:plasma membrane"/>
    <property type="evidence" value="ECO:0007669"/>
    <property type="project" value="UniProtKB-SubCell"/>
</dbReference>
<evidence type="ECO:0000256" key="4">
    <source>
        <dbReference type="ARBA" id="ARBA00023136"/>
    </source>
</evidence>
<feature type="transmembrane region" description="Helical" evidence="5">
    <location>
        <begin position="336"/>
        <end position="360"/>
    </location>
</feature>
<dbReference type="PROSITE" id="PS50850">
    <property type="entry name" value="MFS"/>
    <property type="match status" value="1"/>
</dbReference>
<feature type="transmembrane region" description="Helical" evidence="5">
    <location>
        <begin position="281"/>
        <end position="300"/>
    </location>
</feature>
<feature type="transmembrane region" description="Helical" evidence="5">
    <location>
        <begin position="186"/>
        <end position="206"/>
    </location>
</feature>
<feature type="transmembrane region" description="Helical" evidence="5">
    <location>
        <begin position="20"/>
        <end position="39"/>
    </location>
</feature>
<comment type="subcellular location">
    <subcellularLocation>
        <location evidence="1">Cell membrane</location>
        <topology evidence="1">Multi-pass membrane protein</topology>
    </subcellularLocation>
</comment>
<feature type="transmembrane region" description="Helical" evidence="5">
    <location>
        <begin position="312"/>
        <end position="330"/>
    </location>
</feature>
<dbReference type="PANTHER" id="PTHR23518:SF2">
    <property type="entry name" value="MAJOR FACILITATOR SUPERFAMILY TRANSPORTER"/>
    <property type="match status" value="1"/>
</dbReference>
<dbReference type="Gene3D" id="1.20.1250.20">
    <property type="entry name" value="MFS general substrate transporter like domains"/>
    <property type="match status" value="2"/>
</dbReference>
<dbReference type="RefSeq" id="WP_176634106.1">
    <property type="nucleotide sequence ID" value="NZ_JAAMFM010000005.1"/>
</dbReference>
<gene>
    <name evidence="7" type="ORF">G6034_05550</name>
</gene>
<protein>
    <submittedName>
        <fullName evidence="7">MFS transporter</fullName>
    </submittedName>
</protein>
<keyword evidence="2 5" id="KW-0812">Transmembrane</keyword>
<dbReference type="PANTHER" id="PTHR23518">
    <property type="entry name" value="C-METHYLTRANSFERASE"/>
    <property type="match status" value="1"/>
</dbReference>
<evidence type="ECO:0000256" key="1">
    <source>
        <dbReference type="ARBA" id="ARBA00004651"/>
    </source>
</evidence>
<feature type="transmembrane region" description="Helical" evidence="5">
    <location>
        <begin position="250"/>
        <end position="269"/>
    </location>
</feature>
<evidence type="ECO:0000313" key="7">
    <source>
        <dbReference type="EMBL" id="NVM94379.1"/>
    </source>
</evidence>
<keyword evidence="8" id="KW-1185">Reference proteome</keyword>
<evidence type="ECO:0000259" key="6">
    <source>
        <dbReference type="PROSITE" id="PS50850"/>
    </source>
</evidence>
<sequence>MYLSFSDRSGGNTDEAAPPGTPFKISSVIISLGIVSLFTDISSESVGAVLPVYITGVLGLSMVAYGFLDGINQGISAIVRIGAGWTADRSDRHKLVAVLGYGLSMVTRAWLLVVTGFGAITAVIAVDRIGKGIRTAPRDAMISQAAQPEHMARSFGVHRMLDTVGATVGPLLAFLVLLLIPTGFHVVFVVSLACGVIGFAVLGIMVPGRKRREALAAGPLSAGMEKAARAAGARMPFSWRALNTSSMRRLLLIAGLFGVMTIGDGFIYLVLQSRAEFATKWFPLLYVGTNMAYLALAIPLGRLADRWGRMRVFIAGHGALLAAYLCAALPATGAAATMVCLLLLGIFYAATDGVLAALAGQFSTRASRASGIAAAQTVVAVTRLAASVGFGSLWFLWGRETAILAAAGALAAAILGGIVVCRGIEPSAASA</sequence>
<dbReference type="AlphaFoldDB" id="A0A7Y7IF78"/>
<comment type="caution">
    <text evidence="7">The sequence shown here is derived from an EMBL/GenBank/DDBJ whole genome shotgun (WGS) entry which is preliminary data.</text>
</comment>
<dbReference type="InterPro" id="IPR036259">
    <property type="entry name" value="MFS_trans_sf"/>
</dbReference>
<evidence type="ECO:0000313" key="8">
    <source>
        <dbReference type="Proteomes" id="UP000543556"/>
    </source>
</evidence>
<dbReference type="InterPro" id="IPR011701">
    <property type="entry name" value="MFS"/>
</dbReference>
<dbReference type="InterPro" id="IPR020846">
    <property type="entry name" value="MFS_dom"/>
</dbReference>
<dbReference type="SUPFAM" id="SSF103473">
    <property type="entry name" value="MFS general substrate transporter"/>
    <property type="match status" value="1"/>
</dbReference>
<feature type="transmembrane region" description="Helical" evidence="5">
    <location>
        <begin position="46"/>
        <end position="68"/>
    </location>
</feature>
<evidence type="ECO:0000256" key="5">
    <source>
        <dbReference type="SAM" id="Phobius"/>
    </source>
</evidence>
<accession>A0A7Y7IF78</accession>
<feature type="transmembrane region" description="Helical" evidence="5">
    <location>
        <begin position="372"/>
        <end position="397"/>
    </location>
</feature>
<dbReference type="CDD" id="cd17370">
    <property type="entry name" value="MFS_MJ1317_like"/>
    <property type="match status" value="1"/>
</dbReference>